<accession>A0A089HXE3</accession>
<keyword evidence="4 7" id="KW-0812">Transmembrane</keyword>
<sequence>MPRQKSAVLLLTFLILVWGINWPLSKIALNYAPPLLFSGIRTVIGGVLLILIALPKARLLRFKTLWPVYLSSALLSIALYYGVQTIGLQYIPAGLFSAIVFLQPVLLGIFSWMWLGEEMHGQKIGGLVLGFLGVACLSAGGLTGSISLLGILLALATALCWALGTVYMKRNAVRVDMLWMTAMQITLGGLILLAAGSAAEPWKAIRWNTAFVANTLFISIFVIALGWLVYFKLINEGEAGKVASYTFLVPLVSIGASVLFLNEQITVNLVIGLVLVVISILLVNVRIRRRTASVVADMRVLEEGNYDF</sequence>
<dbReference type="Pfam" id="PF00892">
    <property type="entry name" value="EamA"/>
    <property type="match status" value="2"/>
</dbReference>
<dbReference type="InterPro" id="IPR037185">
    <property type="entry name" value="EmrE-like"/>
</dbReference>
<comment type="similarity">
    <text evidence="2">Belongs to the EamA transporter family.</text>
</comment>
<dbReference type="EMBL" id="CP009288">
    <property type="protein sequence ID" value="AIQ15033.1"/>
    <property type="molecule type" value="Genomic_DNA"/>
</dbReference>
<keyword evidence="10" id="KW-1185">Reference proteome</keyword>
<dbReference type="AlphaFoldDB" id="A0A089HXE3"/>
<feature type="transmembrane region" description="Helical" evidence="7">
    <location>
        <begin position="124"/>
        <end position="142"/>
    </location>
</feature>
<dbReference type="InterPro" id="IPR050638">
    <property type="entry name" value="AA-Vitamin_Transporters"/>
</dbReference>
<feature type="transmembrane region" description="Helical" evidence="7">
    <location>
        <begin position="148"/>
        <end position="166"/>
    </location>
</feature>
<name>A0A089HXE3_PAEDU</name>
<feature type="domain" description="EamA" evidence="8">
    <location>
        <begin position="149"/>
        <end position="284"/>
    </location>
</feature>
<organism evidence="9 10">
    <name type="scientific">Paenibacillus durus</name>
    <name type="common">Paenibacillus azotofixans</name>
    <dbReference type="NCBI Taxonomy" id="44251"/>
    <lineage>
        <taxon>Bacteria</taxon>
        <taxon>Bacillati</taxon>
        <taxon>Bacillota</taxon>
        <taxon>Bacilli</taxon>
        <taxon>Bacillales</taxon>
        <taxon>Paenibacillaceae</taxon>
        <taxon>Paenibacillus</taxon>
    </lineage>
</organism>
<evidence type="ECO:0000313" key="9">
    <source>
        <dbReference type="EMBL" id="AIQ15033.1"/>
    </source>
</evidence>
<evidence type="ECO:0000256" key="7">
    <source>
        <dbReference type="SAM" id="Phobius"/>
    </source>
</evidence>
<evidence type="ECO:0000259" key="8">
    <source>
        <dbReference type="Pfam" id="PF00892"/>
    </source>
</evidence>
<feature type="transmembrane region" description="Helical" evidence="7">
    <location>
        <begin position="89"/>
        <end position="112"/>
    </location>
</feature>
<dbReference type="KEGG" id="pdu:PDUR_26535"/>
<feature type="transmembrane region" description="Helical" evidence="7">
    <location>
        <begin position="267"/>
        <end position="285"/>
    </location>
</feature>
<feature type="domain" description="EamA" evidence="8">
    <location>
        <begin position="6"/>
        <end position="138"/>
    </location>
</feature>
<evidence type="ECO:0000313" key="10">
    <source>
        <dbReference type="Proteomes" id="UP000029409"/>
    </source>
</evidence>
<dbReference type="eggNOG" id="COG0697">
    <property type="taxonomic scope" value="Bacteria"/>
</dbReference>
<feature type="transmembrane region" description="Helical" evidence="7">
    <location>
        <begin position="35"/>
        <end position="54"/>
    </location>
</feature>
<evidence type="ECO:0000256" key="4">
    <source>
        <dbReference type="ARBA" id="ARBA00022692"/>
    </source>
</evidence>
<reference evidence="9 10" key="1">
    <citation type="submission" date="2014-08" db="EMBL/GenBank/DDBJ databases">
        <title>Comparative genomics of the Paenibacillus odorifer group.</title>
        <authorList>
            <person name="den Bakker H.C."/>
            <person name="Tsai Y.-C."/>
            <person name="Martin N."/>
            <person name="Korlach J."/>
            <person name="Wiedmann M."/>
        </authorList>
    </citation>
    <scope>NUCLEOTIDE SEQUENCE [LARGE SCALE GENOMIC DNA]</scope>
    <source>
        <strain evidence="9 10">DSM 1735</strain>
    </source>
</reference>
<feature type="transmembrane region" description="Helical" evidence="7">
    <location>
        <begin position="211"/>
        <end position="230"/>
    </location>
</feature>
<feature type="transmembrane region" description="Helical" evidence="7">
    <location>
        <begin position="178"/>
        <end position="199"/>
    </location>
</feature>
<keyword evidence="3" id="KW-1003">Cell membrane</keyword>
<evidence type="ECO:0000256" key="2">
    <source>
        <dbReference type="ARBA" id="ARBA00007362"/>
    </source>
</evidence>
<evidence type="ECO:0000256" key="3">
    <source>
        <dbReference type="ARBA" id="ARBA00022475"/>
    </source>
</evidence>
<dbReference type="InterPro" id="IPR000620">
    <property type="entry name" value="EamA_dom"/>
</dbReference>
<keyword evidence="6 7" id="KW-0472">Membrane</keyword>
<dbReference type="PANTHER" id="PTHR32322:SF18">
    <property type="entry name" value="S-ADENOSYLMETHIONINE_S-ADENOSYLHOMOCYSTEINE TRANSPORTER"/>
    <property type="match status" value="1"/>
</dbReference>
<evidence type="ECO:0000256" key="6">
    <source>
        <dbReference type="ARBA" id="ARBA00023136"/>
    </source>
</evidence>
<dbReference type="PANTHER" id="PTHR32322">
    <property type="entry name" value="INNER MEMBRANE TRANSPORTER"/>
    <property type="match status" value="1"/>
</dbReference>
<proteinExistence type="inferred from homology"/>
<dbReference type="GO" id="GO:0005886">
    <property type="term" value="C:plasma membrane"/>
    <property type="evidence" value="ECO:0007669"/>
    <property type="project" value="UniProtKB-SubCell"/>
</dbReference>
<dbReference type="RefSeq" id="WP_042208712.1">
    <property type="nucleotide sequence ID" value="NZ_CP009288.1"/>
</dbReference>
<dbReference type="SUPFAM" id="SSF103481">
    <property type="entry name" value="Multidrug resistance efflux transporter EmrE"/>
    <property type="match status" value="2"/>
</dbReference>
<dbReference type="OrthoDB" id="510638at2"/>
<dbReference type="STRING" id="44251.PDUR_26535"/>
<feature type="transmembrane region" description="Helical" evidence="7">
    <location>
        <begin position="66"/>
        <end position="83"/>
    </location>
</feature>
<feature type="transmembrane region" description="Helical" evidence="7">
    <location>
        <begin position="242"/>
        <end position="261"/>
    </location>
</feature>
<dbReference type="Proteomes" id="UP000029409">
    <property type="component" value="Chromosome"/>
</dbReference>
<gene>
    <name evidence="9" type="ORF">PDUR_26535</name>
</gene>
<protein>
    <submittedName>
        <fullName evidence="9">Membrane protein</fullName>
    </submittedName>
</protein>
<evidence type="ECO:0000256" key="1">
    <source>
        <dbReference type="ARBA" id="ARBA00004651"/>
    </source>
</evidence>
<keyword evidence="5 7" id="KW-1133">Transmembrane helix</keyword>
<dbReference type="Gene3D" id="1.10.3730.20">
    <property type="match status" value="1"/>
</dbReference>
<evidence type="ECO:0000256" key="5">
    <source>
        <dbReference type="ARBA" id="ARBA00022989"/>
    </source>
</evidence>
<comment type="subcellular location">
    <subcellularLocation>
        <location evidence="1">Cell membrane</location>
        <topology evidence="1">Multi-pass membrane protein</topology>
    </subcellularLocation>
</comment>